<keyword evidence="4" id="KW-0234">DNA repair</keyword>
<dbReference type="GO" id="GO:0003684">
    <property type="term" value="F:damaged DNA binding"/>
    <property type="evidence" value="ECO:0007669"/>
    <property type="project" value="InterPro"/>
</dbReference>
<feature type="compositionally biased region" description="Polar residues" evidence="6">
    <location>
        <begin position="1011"/>
        <end position="1031"/>
    </location>
</feature>
<sequence>MMPPFLPRKRLRSPSPPASSRRKRIEASRKTNTDVFTALDSNFGNKTSATENRAFLEALSDEQSSLSDDSSGDEFEDVLPTSTAKHKSRGEKAASVDSDDDLEFEDVGGDGKVEAELPIPEIADNLQITVRGPGDVQPTRLTLKHGGKATITKKMREARWMTHCMHVQFLLYHNTIRNSWINNAELQLVLLNSLPEAIKGEVSRWRLAMGYEAPEKKSKGKKPKTGKEAQKSGREQTRDWGVYAEKSEDSARSDPLIRLLKYLAAYWKKRFRVTAPSLRKLGYRSLWELRQEIDSFNDGPHDPCRHGERIADLDEFKECAKKCQGSRDVGAQLFTALLRGLGIEARLVASLQPTGFGWSKVEEANPRKETPTRMTSDNRATESDVSSSRIDKGPKVQRSKASKGAKSRPIRLDADESSSSDASLTDSEDIPTPKNLSKTQISSKQFDRDLLYPTYWTEVLSPISNTYVPVSTLLNPHVVTSPDHLTNFEPRGAAAEKSKQVICYVIAFSSDGTAKDVTVRYLRKRQWPGRTKGFRISVEKLPVYNQNGKIAFYEEYDWFERVMRGYTRPVSKRTLADDIEDGTDLVPVKPDLDGKKNAAPDTLQAYKQSKEFVLERHLRREEALRPGAKPVKHFHHGKGDNAVSEPVYKRSDLVLTKTAETWHKEGRQIKVGEQPLKQVPYRAVTLQRKRELEDQARDNGEKPLQGLYAEYQTEWIVPDPIGPDGVIPKNGFGNIDVYVPSMVPKGAVHIPIRGIAKVCKKLGVEFADACTGFEFGKQRAVPVITGVVVAEGSAELVIDAWRQEEKIRVEKENKKREEIVLRIWRKFYRGLKIRERMRQEYGVTDNEDEYDDRTWSGHGHALTQREANTINDDEDVEGGGFLRNSNVLNSGQLSPNHTGGGFLVDSEAEAEPGGFEIVGDSPDVTGKRRASRLNNSEDIDRLGQVSAPMSLQAFHADTTSGVNKEKTMVDRHGPASASEEDEEWDTLATKSATKRTSKRTSSRTQKRTPVSKDSGSTSSARYPSRTDSPYF</sequence>
<evidence type="ECO:0000259" key="9">
    <source>
        <dbReference type="SMART" id="SM01032"/>
    </source>
</evidence>
<dbReference type="GO" id="GO:0003697">
    <property type="term" value="F:single-stranded DNA binding"/>
    <property type="evidence" value="ECO:0007669"/>
    <property type="project" value="TreeGrafter"/>
</dbReference>
<dbReference type="InterPro" id="IPR004583">
    <property type="entry name" value="DNA_repair_Rad4"/>
</dbReference>
<feature type="region of interest" description="Disordered" evidence="6">
    <location>
        <begin position="958"/>
        <end position="1031"/>
    </location>
</feature>
<feature type="region of interest" description="Disordered" evidence="6">
    <location>
        <begin position="913"/>
        <end position="944"/>
    </location>
</feature>
<dbReference type="SMART" id="SM01032">
    <property type="entry name" value="BHD_3"/>
    <property type="match status" value="1"/>
</dbReference>
<evidence type="ECO:0008006" key="12">
    <source>
        <dbReference type="Google" id="ProtNLM"/>
    </source>
</evidence>
<dbReference type="InParanoid" id="A0A0D2B3S0"/>
<keyword evidence="11" id="KW-1185">Reference proteome</keyword>
<dbReference type="HOGENOM" id="CLU_003639_0_1_1"/>
<dbReference type="EMBL" id="KN847536">
    <property type="protein sequence ID" value="KIW05899.1"/>
    <property type="molecule type" value="Genomic_DNA"/>
</dbReference>
<feature type="compositionally biased region" description="Low complexity" evidence="6">
    <location>
        <begin position="59"/>
        <end position="69"/>
    </location>
</feature>
<dbReference type="SMART" id="SM01030">
    <property type="entry name" value="BHD_1"/>
    <property type="match status" value="1"/>
</dbReference>
<evidence type="ECO:0000256" key="6">
    <source>
        <dbReference type="SAM" id="MobiDB-lite"/>
    </source>
</evidence>
<dbReference type="Gene3D" id="2.20.20.110">
    <property type="entry name" value="Rad4, beta-hairpin domain BHD1"/>
    <property type="match status" value="1"/>
</dbReference>
<feature type="region of interest" description="Disordered" evidence="6">
    <location>
        <begin position="362"/>
        <end position="441"/>
    </location>
</feature>
<organism evidence="10 11">
    <name type="scientific">Verruconis gallopava</name>
    <dbReference type="NCBI Taxonomy" id="253628"/>
    <lineage>
        <taxon>Eukaryota</taxon>
        <taxon>Fungi</taxon>
        <taxon>Dikarya</taxon>
        <taxon>Ascomycota</taxon>
        <taxon>Pezizomycotina</taxon>
        <taxon>Dothideomycetes</taxon>
        <taxon>Pleosporomycetidae</taxon>
        <taxon>Venturiales</taxon>
        <taxon>Sympoventuriaceae</taxon>
        <taxon>Verruconis</taxon>
    </lineage>
</organism>
<dbReference type="SMART" id="SM01031">
    <property type="entry name" value="BHD_2"/>
    <property type="match status" value="1"/>
</dbReference>
<evidence type="ECO:0000259" key="7">
    <source>
        <dbReference type="SMART" id="SM01030"/>
    </source>
</evidence>
<dbReference type="InterPro" id="IPR036985">
    <property type="entry name" value="Transglutaminase-like_sf"/>
</dbReference>
<dbReference type="GO" id="GO:0071942">
    <property type="term" value="C:XPC complex"/>
    <property type="evidence" value="ECO:0007669"/>
    <property type="project" value="TreeGrafter"/>
</dbReference>
<evidence type="ECO:0000256" key="3">
    <source>
        <dbReference type="ARBA" id="ARBA00022763"/>
    </source>
</evidence>
<dbReference type="InterPro" id="IPR018325">
    <property type="entry name" value="Rad4/PNGase_transGLS-fold"/>
</dbReference>
<keyword evidence="3" id="KW-0227">DNA damage</keyword>
<dbReference type="AlphaFoldDB" id="A0A0D2B3S0"/>
<dbReference type="GO" id="GO:0000111">
    <property type="term" value="C:nucleotide-excision repair factor 2 complex"/>
    <property type="evidence" value="ECO:0007669"/>
    <property type="project" value="TreeGrafter"/>
</dbReference>
<feature type="compositionally biased region" description="Basic and acidic residues" evidence="6">
    <location>
        <begin position="963"/>
        <end position="973"/>
    </location>
</feature>
<dbReference type="Pfam" id="PF10404">
    <property type="entry name" value="BHD_2"/>
    <property type="match status" value="1"/>
</dbReference>
<dbReference type="FunFam" id="3.30.70.2460:FF:000001">
    <property type="entry name" value="DNA repair protein Rad4 family"/>
    <property type="match status" value="1"/>
</dbReference>
<dbReference type="GO" id="GO:0006298">
    <property type="term" value="P:mismatch repair"/>
    <property type="evidence" value="ECO:0007669"/>
    <property type="project" value="TreeGrafter"/>
</dbReference>
<protein>
    <recommendedName>
        <fullName evidence="12">Rad4 beta-hairpin domain-containing protein</fullName>
    </recommendedName>
</protein>
<dbReference type="InterPro" id="IPR018328">
    <property type="entry name" value="Rad4_beta-hairpin_dom3"/>
</dbReference>
<evidence type="ECO:0000256" key="2">
    <source>
        <dbReference type="ARBA" id="ARBA00009525"/>
    </source>
</evidence>
<dbReference type="PANTHER" id="PTHR12135:SF2">
    <property type="entry name" value="DNA REPAIR PROTEIN RAD34"/>
    <property type="match status" value="1"/>
</dbReference>
<dbReference type="OrthoDB" id="300780at2759"/>
<evidence type="ECO:0000259" key="8">
    <source>
        <dbReference type="SMART" id="SM01031"/>
    </source>
</evidence>
<name>A0A0D2B3S0_9PEZI</name>
<dbReference type="VEuPathDB" id="FungiDB:PV09_03093"/>
<comment type="subcellular location">
    <subcellularLocation>
        <location evidence="1">Nucleus</location>
    </subcellularLocation>
</comment>
<accession>A0A0D2B3S0</accession>
<proteinExistence type="inferred from homology"/>
<evidence type="ECO:0000256" key="1">
    <source>
        <dbReference type="ARBA" id="ARBA00004123"/>
    </source>
</evidence>
<dbReference type="Pfam" id="PF03835">
    <property type="entry name" value="Rad4"/>
    <property type="match status" value="1"/>
</dbReference>
<dbReference type="STRING" id="253628.A0A0D2B3S0"/>
<dbReference type="PANTHER" id="PTHR12135">
    <property type="entry name" value="DNA REPAIR PROTEIN XP-C / RAD4"/>
    <property type="match status" value="1"/>
</dbReference>
<reference evidence="10 11" key="1">
    <citation type="submission" date="2015-01" db="EMBL/GenBank/DDBJ databases">
        <title>The Genome Sequence of Ochroconis gallopava CBS43764.</title>
        <authorList>
            <consortium name="The Broad Institute Genomics Platform"/>
            <person name="Cuomo C."/>
            <person name="de Hoog S."/>
            <person name="Gorbushina A."/>
            <person name="Stielow B."/>
            <person name="Teixiera M."/>
            <person name="Abouelleil A."/>
            <person name="Chapman S.B."/>
            <person name="Priest M."/>
            <person name="Young S.K."/>
            <person name="Wortman J."/>
            <person name="Nusbaum C."/>
            <person name="Birren B."/>
        </authorList>
    </citation>
    <scope>NUCLEOTIDE SEQUENCE [LARGE SCALE GENOMIC DNA]</scope>
    <source>
        <strain evidence="10 11">CBS 43764</strain>
    </source>
</reference>
<keyword evidence="5" id="KW-0539">Nucleus</keyword>
<feature type="region of interest" description="Disordered" evidence="6">
    <location>
        <begin position="1"/>
        <end position="33"/>
    </location>
</feature>
<feature type="compositionally biased region" description="Basic residues" evidence="6">
    <location>
        <begin position="992"/>
        <end position="1006"/>
    </location>
</feature>
<gene>
    <name evidence="10" type="ORF">PV09_03093</name>
</gene>
<feature type="domain" description="Rad4 beta-hairpin" evidence="9">
    <location>
        <begin position="727"/>
        <end position="801"/>
    </location>
</feature>
<dbReference type="RefSeq" id="XP_016215768.1">
    <property type="nucleotide sequence ID" value="XM_016356245.1"/>
</dbReference>
<dbReference type="InterPro" id="IPR038765">
    <property type="entry name" value="Papain-like_cys_pep_sf"/>
</dbReference>
<dbReference type="GeneID" id="27311066"/>
<evidence type="ECO:0000313" key="11">
    <source>
        <dbReference type="Proteomes" id="UP000053259"/>
    </source>
</evidence>
<evidence type="ECO:0000313" key="10">
    <source>
        <dbReference type="EMBL" id="KIW05899.1"/>
    </source>
</evidence>
<dbReference type="SUPFAM" id="SSF54001">
    <property type="entry name" value="Cysteine proteinases"/>
    <property type="match status" value="1"/>
</dbReference>
<dbReference type="GO" id="GO:0005737">
    <property type="term" value="C:cytoplasm"/>
    <property type="evidence" value="ECO:0007669"/>
    <property type="project" value="TreeGrafter"/>
</dbReference>
<dbReference type="Gene3D" id="3.30.60.290">
    <property type="entry name" value="Rad4, beta-hairpin domain BHD2"/>
    <property type="match status" value="1"/>
</dbReference>
<dbReference type="Proteomes" id="UP000053259">
    <property type="component" value="Unassembled WGS sequence"/>
</dbReference>
<feature type="compositionally biased region" description="Basic and acidic residues" evidence="6">
    <location>
        <begin position="362"/>
        <end position="371"/>
    </location>
</feature>
<dbReference type="Pfam" id="PF10403">
    <property type="entry name" value="BHD_1"/>
    <property type="match status" value="1"/>
</dbReference>
<evidence type="ECO:0000256" key="4">
    <source>
        <dbReference type="ARBA" id="ARBA00023204"/>
    </source>
</evidence>
<dbReference type="InterPro" id="IPR018326">
    <property type="entry name" value="Rad4_beta-hairpin_dom1"/>
</dbReference>
<dbReference type="InterPro" id="IPR042488">
    <property type="entry name" value="Rad4_BHD3_sf"/>
</dbReference>
<dbReference type="InterPro" id="IPR018327">
    <property type="entry name" value="BHD_2"/>
</dbReference>
<feature type="region of interest" description="Disordered" evidence="6">
    <location>
        <begin position="214"/>
        <end position="239"/>
    </location>
</feature>
<dbReference type="Pfam" id="PF10405">
    <property type="entry name" value="BHD_3"/>
    <property type="match status" value="1"/>
</dbReference>
<dbReference type="Gene3D" id="3.90.260.10">
    <property type="entry name" value="Transglutaminase-like"/>
    <property type="match status" value="1"/>
</dbReference>
<feature type="region of interest" description="Disordered" evidence="6">
    <location>
        <begin position="59"/>
        <end position="99"/>
    </location>
</feature>
<evidence type="ECO:0000256" key="5">
    <source>
        <dbReference type="ARBA" id="ARBA00023242"/>
    </source>
</evidence>
<dbReference type="GO" id="GO:0006289">
    <property type="term" value="P:nucleotide-excision repair"/>
    <property type="evidence" value="ECO:0007669"/>
    <property type="project" value="InterPro"/>
</dbReference>
<dbReference type="Gene3D" id="3.30.70.2460">
    <property type="entry name" value="Rad4, beta-hairpin domain BHD3"/>
    <property type="match status" value="1"/>
</dbReference>
<feature type="domain" description="Rad4 beta-hairpin" evidence="8">
    <location>
        <begin position="656"/>
        <end position="719"/>
    </location>
</feature>
<feature type="compositionally biased region" description="Polar residues" evidence="6">
    <location>
        <begin position="372"/>
        <end position="388"/>
    </location>
</feature>
<comment type="similarity">
    <text evidence="2">Belongs to the XPC family.</text>
</comment>
<feature type="compositionally biased region" description="Basic residues" evidence="6">
    <location>
        <begin position="395"/>
        <end position="409"/>
    </location>
</feature>
<feature type="domain" description="Rad4 beta-hairpin" evidence="7">
    <location>
        <begin position="595"/>
        <end position="654"/>
    </location>
</feature>
<feature type="compositionally biased region" description="Basic and acidic residues" evidence="6">
    <location>
        <begin position="225"/>
        <end position="238"/>
    </location>
</feature>